<dbReference type="PIRSF" id="PIRSF028841">
    <property type="entry name" value="APC10_sub"/>
    <property type="match status" value="1"/>
</dbReference>
<sequence>MTELLDFNLEQNKSMEIPKNLINISSEAIWTVSSAKTGHGVDKILDKSTETFWQSDGILPHLVNIQFQRKMKIARISFYIEYSSDESYTPRVFTVSSGTTFQDLKQITQTKIKKKDGWAHIELKQPNSDQPLHSGFIQIAILRNHINGNDSHIRQIQIFGKKQPIISTLHLPKFSTVQFQQYANLK</sequence>
<keyword evidence="4 6" id="KW-0833">Ubl conjugation pathway</keyword>
<comment type="function">
    <text evidence="6">Component of the anaphase promoting complex/cyclosome (APC/C), a cell cycle-regulated E3 ubiquitin-protein ligase complex that controls progression through mitosis and the G1 phase of the cell cycle.</text>
</comment>
<dbReference type="PROSITE" id="PS51284">
    <property type="entry name" value="DOC"/>
    <property type="match status" value="1"/>
</dbReference>
<keyword evidence="11" id="KW-1185">Reference proteome</keyword>
<reference evidence="9" key="1">
    <citation type="submission" date="2022-08" db="EMBL/GenBank/DDBJ databases">
        <title>Novel sulfate-reducing endosymbionts in the free-living metamonad Anaeramoeba.</title>
        <authorList>
            <person name="Jerlstrom-Hultqvist J."/>
            <person name="Cepicka I."/>
            <person name="Gallot-Lavallee L."/>
            <person name="Salas-Leiva D."/>
            <person name="Curtis B.A."/>
            <person name="Zahonova K."/>
            <person name="Pipaliya S."/>
            <person name="Dacks J."/>
            <person name="Roger A.J."/>
        </authorList>
    </citation>
    <scope>NUCLEOTIDE SEQUENCE</scope>
    <source>
        <strain evidence="9">Schooner1</strain>
    </source>
</reference>
<dbReference type="PANTHER" id="PTHR12936:SF0">
    <property type="entry name" value="ANAPHASE-PROMOTING COMPLEX SUBUNIT 10"/>
    <property type="match status" value="1"/>
</dbReference>
<dbReference type="GO" id="GO:0005680">
    <property type="term" value="C:anaphase-promoting complex"/>
    <property type="evidence" value="ECO:0007669"/>
    <property type="project" value="InterPro"/>
</dbReference>
<dbReference type="Proteomes" id="UP001146793">
    <property type="component" value="Unassembled WGS sequence"/>
</dbReference>
<dbReference type="InterPro" id="IPR004939">
    <property type="entry name" value="APC_su10/DOC_dom"/>
</dbReference>
<feature type="domain" description="DOC" evidence="7">
    <location>
        <begin position="1"/>
        <end position="185"/>
    </location>
</feature>
<evidence type="ECO:0000256" key="4">
    <source>
        <dbReference type="ARBA" id="ARBA00022786"/>
    </source>
</evidence>
<organism evidence="8 10">
    <name type="scientific">Anaeramoeba flamelloides</name>
    <dbReference type="NCBI Taxonomy" id="1746091"/>
    <lineage>
        <taxon>Eukaryota</taxon>
        <taxon>Metamonada</taxon>
        <taxon>Anaeramoebidae</taxon>
        <taxon>Anaeramoeba</taxon>
    </lineage>
</organism>
<dbReference type="AlphaFoldDB" id="A0AAV7YWT1"/>
<dbReference type="GO" id="GO:0070979">
    <property type="term" value="P:protein K11-linked ubiquitination"/>
    <property type="evidence" value="ECO:0007669"/>
    <property type="project" value="TreeGrafter"/>
</dbReference>
<dbReference type="EMBL" id="JAOAOG010000131">
    <property type="protein sequence ID" value="KAJ6246889.1"/>
    <property type="molecule type" value="Genomic_DNA"/>
</dbReference>
<dbReference type="EMBL" id="JANTQA010000047">
    <property type="protein sequence ID" value="KAJ3432870.1"/>
    <property type="molecule type" value="Genomic_DNA"/>
</dbReference>
<evidence type="ECO:0000313" key="8">
    <source>
        <dbReference type="EMBL" id="KAJ3432870.1"/>
    </source>
</evidence>
<keyword evidence="5 6" id="KW-0131">Cell cycle</keyword>
<dbReference type="CDD" id="cd08366">
    <property type="entry name" value="APC10"/>
    <property type="match status" value="1"/>
</dbReference>
<evidence type="ECO:0000256" key="6">
    <source>
        <dbReference type="PIRNR" id="PIRNR028841"/>
    </source>
</evidence>
<keyword evidence="3 6" id="KW-0498">Mitosis</keyword>
<evidence type="ECO:0000313" key="10">
    <source>
        <dbReference type="Proteomes" id="UP001146793"/>
    </source>
</evidence>
<evidence type="ECO:0000256" key="3">
    <source>
        <dbReference type="ARBA" id="ARBA00022776"/>
    </source>
</evidence>
<proteinExistence type="inferred from homology"/>
<dbReference type="GO" id="GO:0031145">
    <property type="term" value="P:anaphase-promoting complex-dependent catabolic process"/>
    <property type="evidence" value="ECO:0007669"/>
    <property type="project" value="InterPro"/>
</dbReference>
<dbReference type="PANTHER" id="PTHR12936">
    <property type="entry name" value="ANAPHASE-PROMOTING COMPLEX 10"/>
    <property type="match status" value="1"/>
</dbReference>
<comment type="similarity">
    <text evidence="1 6">Belongs to the APC10 family.</text>
</comment>
<evidence type="ECO:0000259" key="7">
    <source>
        <dbReference type="PROSITE" id="PS51284"/>
    </source>
</evidence>
<evidence type="ECO:0000313" key="9">
    <source>
        <dbReference type="EMBL" id="KAJ6246889.1"/>
    </source>
</evidence>
<dbReference type="Proteomes" id="UP001150062">
    <property type="component" value="Unassembled WGS sequence"/>
</dbReference>
<keyword evidence="2 6" id="KW-0132">Cell division</keyword>
<dbReference type="SUPFAM" id="SSF49785">
    <property type="entry name" value="Galactose-binding domain-like"/>
    <property type="match status" value="1"/>
</dbReference>
<name>A0AAV7YWT1_9EUKA</name>
<evidence type="ECO:0000313" key="11">
    <source>
        <dbReference type="Proteomes" id="UP001150062"/>
    </source>
</evidence>
<dbReference type="SMART" id="SM01337">
    <property type="entry name" value="APC10"/>
    <property type="match status" value="1"/>
</dbReference>
<comment type="caution">
    <text evidence="8">The sequence shown here is derived from an EMBL/GenBank/DDBJ whole genome shotgun (WGS) entry which is preliminary data.</text>
</comment>
<dbReference type="GO" id="GO:0051301">
    <property type="term" value="P:cell division"/>
    <property type="evidence" value="ECO:0007669"/>
    <property type="project" value="UniProtKB-KW"/>
</dbReference>
<dbReference type="InterPro" id="IPR016901">
    <property type="entry name" value="APC10/Doc1"/>
</dbReference>
<reference evidence="8" key="2">
    <citation type="submission" date="2022-08" db="EMBL/GenBank/DDBJ databases">
        <title>Novel sulphate-reducing endosymbionts in the free-living metamonad Anaeramoeba.</title>
        <authorList>
            <person name="Jerlstrom-Hultqvist J."/>
            <person name="Cepicka I."/>
            <person name="Gallot-Lavallee L."/>
            <person name="Salas-Leiva D."/>
            <person name="Curtis B.A."/>
            <person name="Zahonova K."/>
            <person name="Pipaliya S."/>
            <person name="Dacks J."/>
            <person name="Roger A.J."/>
        </authorList>
    </citation>
    <scope>NUCLEOTIDE SEQUENCE</scope>
    <source>
        <strain evidence="8">Busselton2</strain>
    </source>
</reference>
<dbReference type="Pfam" id="PF03256">
    <property type="entry name" value="ANAPC10"/>
    <property type="match status" value="1"/>
</dbReference>
<dbReference type="InterPro" id="IPR008979">
    <property type="entry name" value="Galactose-bd-like_sf"/>
</dbReference>
<accession>A0AAV7YWT1</accession>
<evidence type="ECO:0000256" key="5">
    <source>
        <dbReference type="ARBA" id="ARBA00023306"/>
    </source>
</evidence>
<dbReference type="Gene3D" id="2.60.120.260">
    <property type="entry name" value="Galactose-binding domain-like"/>
    <property type="match status" value="1"/>
</dbReference>
<evidence type="ECO:0000256" key="1">
    <source>
        <dbReference type="ARBA" id="ARBA00006762"/>
    </source>
</evidence>
<evidence type="ECO:0000256" key="2">
    <source>
        <dbReference type="ARBA" id="ARBA00022618"/>
    </source>
</evidence>
<gene>
    <name evidence="8" type="ORF">M0812_21815</name>
    <name evidence="9" type="ORF">M0813_02143</name>
</gene>
<protein>
    <recommendedName>
        <fullName evidence="6">Anaphase-promoting complex subunit 10</fullName>
    </recommendedName>
</protein>